<name>A0A6C0DS32_9ZZZZ</name>
<feature type="region of interest" description="Disordered" evidence="1">
    <location>
        <begin position="176"/>
        <end position="201"/>
    </location>
</feature>
<feature type="region of interest" description="Disordered" evidence="1">
    <location>
        <begin position="110"/>
        <end position="138"/>
    </location>
</feature>
<proteinExistence type="predicted"/>
<sequence>MNTTVPADVLYTANSEDLAGDFEELMATKNGQDGGGIYQILGVLLLVVTNLQAGEAARAPRGPINGQRAVAEWNNFRAAFPAAASGLGSSGQVPSFGELTAPTARLVGQSAPAPVEPSGRSPTFVEQSGLAPADPSGLGGFVEQSGLAPTVNPSASWLSPTAAAGAAAAAAAAAALASRKKPEPENVLRRGRRLGHRRGEPENVLRRGRRLGHRRGGGNETPIGLTNPPHGISPADWAFMIGEALPVVVRAQELGEIKRTPSGDLDVSPVVFQEMKAAIRDGKKDWDEAEKALESAAVQTGGRAKLRTRRSSRRRQNATRRLRARMSRR</sequence>
<feature type="region of interest" description="Disordered" evidence="1">
    <location>
        <begin position="295"/>
        <end position="329"/>
    </location>
</feature>
<dbReference type="EMBL" id="MN739664">
    <property type="protein sequence ID" value="QHT19344.1"/>
    <property type="molecule type" value="Genomic_DNA"/>
</dbReference>
<feature type="region of interest" description="Disordered" evidence="1">
    <location>
        <begin position="210"/>
        <end position="229"/>
    </location>
</feature>
<reference evidence="2" key="1">
    <citation type="journal article" date="2020" name="Nature">
        <title>Giant virus diversity and host interactions through global metagenomics.</title>
        <authorList>
            <person name="Schulz F."/>
            <person name="Roux S."/>
            <person name="Paez-Espino D."/>
            <person name="Jungbluth S."/>
            <person name="Walsh D.A."/>
            <person name="Denef V.J."/>
            <person name="McMahon K.D."/>
            <person name="Konstantinidis K.T."/>
            <person name="Eloe-Fadrosh E.A."/>
            <person name="Kyrpides N.C."/>
            <person name="Woyke T."/>
        </authorList>
    </citation>
    <scope>NUCLEOTIDE SEQUENCE</scope>
    <source>
        <strain evidence="2">GVMAG-M-3300023174-57</strain>
    </source>
</reference>
<evidence type="ECO:0000256" key="1">
    <source>
        <dbReference type="SAM" id="MobiDB-lite"/>
    </source>
</evidence>
<feature type="compositionally biased region" description="Basic residues" evidence="1">
    <location>
        <begin position="304"/>
        <end position="329"/>
    </location>
</feature>
<accession>A0A6C0DS32</accession>
<evidence type="ECO:0000313" key="2">
    <source>
        <dbReference type="EMBL" id="QHT19344.1"/>
    </source>
</evidence>
<protein>
    <submittedName>
        <fullName evidence="2">Uncharacterized protein</fullName>
    </submittedName>
</protein>
<organism evidence="2">
    <name type="scientific">viral metagenome</name>
    <dbReference type="NCBI Taxonomy" id="1070528"/>
    <lineage>
        <taxon>unclassified sequences</taxon>
        <taxon>metagenomes</taxon>
        <taxon>organismal metagenomes</taxon>
    </lineage>
</organism>
<dbReference type="AlphaFoldDB" id="A0A6C0DS32"/>